<comment type="caution">
    <text evidence="3">The sequence shown here is derived from an EMBL/GenBank/DDBJ whole genome shotgun (WGS) entry which is preliminary data.</text>
</comment>
<dbReference type="InterPro" id="IPR024465">
    <property type="entry name" value="DUF2399"/>
</dbReference>
<evidence type="ECO:0000313" key="3">
    <source>
        <dbReference type="EMBL" id="MTD15144.1"/>
    </source>
</evidence>
<evidence type="ECO:0000259" key="1">
    <source>
        <dbReference type="Pfam" id="PF09664"/>
    </source>
</evidence>
<sequence>MTLPSSLREHLLGIAPLWVRLRERLERNGLAIAGYVVVPLDAAAADRLSGVLGRLVVAGRVRVSLVELDAALRGSSAGRGLAAVVAELTGGPLRDRVAERADRLADARDLWAAVDDELVAAGLASDSWAGEWVQWLRSSGVLARRGVDGAVTVRVAVKVLSELLNVPGPRSLPELAVAATGTAHGLDDGRPVSLLVLRAAALFLGVPAPGSAYDRRVLWHRLGVSTDAVSGTVLCWGLRPPGADRWSAMMRDRSDLGLVTHLISLELAAHDVPLAADGEVVFACENPQVLQAAAVARVARPLICTSGNPSAAGLTLLQRVSVRYHGDFDWPGVAIARRILAAGATPWRFGAADYLAAVAAVPVGVRLPLEGVAQPTPWDEELGVQMAATDVAVHEEALLPVLLEDLM</sequence>
<dbReference type="InterPro" id="IPR013495">
    <property type="entry name" value="CHP02679"/>
</dbReference>
<reference evidence="3 4" key="1">
    <citation type="submission" date="2019-11" db="EMBL/GenBank/DDBJ databases">
        <authorList>
            <person name="Jiang L.-Q."/>
        </authorList>
    </citation>
    <scope>NUCLEOTIDE SEQUENCE [LARGE SCALE GENOMIC DNA]</scope>
    <source>
        <strain evidence="3 4">YIM 132087</strain>
    </source>
</reference>
<dbReference type="EMBL" id="WLYK01000005">
    <property type="protein sequence ID" value="MTD15144.1"/>
    <property type="molecule type" value="Genomic_DNA"/>
</dbReference>
<evidence type="ECO:0000259" key="2">
    <source>
        <dbReference type="Pfam" id="PF11796"/>
    </source>
</evidence>
<name>A0A7K1FQT4_9ACTN</name>
<dbReference type="NCBIfam" id="TIGR02679">
    <property type="entry name" value="TIGR02679 family protein"/>
    <property type="match status" value="1"/>
</dbReference>
<protein>
    <submittedName>
        <fullName evidence="3">TIGR02679 family protein</fullName>
    </submittedName>
</protein>
<accession>A0A7K1FQT4</accession>
<dbReference type="RefSeq" id="WP_154769101.1">
    <property type="nucleotide sequence ID" value="NZ_WLYK01000005.1"/>
</dbReference>
<dbReference type="Pfam" id="PF11796">
    <property type="entry name" value="DUF3323"/>
    <property type="match status" value="1"/>
</dbReference>
<dbReference type="AlphaFoldDB" id="A0A7K1FQT4"/>
<dbReference type="Proteomes" id="UP000460221">
    <property type="component" value="Unassembled WGS sequence"/>
</dbReference>
<organism evidence="3 4">
    <name type="scientific">Nakamurella alba</name>
    <dbReference type="NCBI Taxonomy" id="2665158"/>
    <lineage>
        <taxon>Bacteria</taxon>
        <taxon>Bacillati</taxon>
        <taxon>Actinomycetota</taxon>
        <taxon>Actinomycetes</taxon>
        <taxon>Nakamurellales</taxon>
        <taxon>Nakamurellaceae</taxon>
        <taxon>Nakamurella</taxon>
    </lineage>
</organism>
<dbReference type="Pfam" id="PF09664">
    <property type="entry name" value="DUF2399"/>
    <property type="match status" value="1"/>
</dbReference>
<evidence type="ECO:0000313" key="4">
    <source>
        <dbReference type="Proteomes" id="UP000460221"/>
    </source>
</evidence>
<keyword evidence="4" id="KW-1185">Reference proteome</keyword>
<dbReference type="InterPro" id="IPR024466">
    <property type="entry name" value="CHP02679_N"/>
</dbReference>
<gene>
    <name evidence="3" type="ORF">GIS00_14465</name>
</gene>
<feature type="domain" description="Conserved hypothetical protein CHP02679 N terminus" evidence="2">
    <location>
        <begin position="39"/>
        <end position="240"/>
    </location>
</feature>
<proteinExistence type="predicted"/>
<feature type="domain" description="DUF2399" evidence="1">
    <location>
        <begin position="262"/>
        <end position="406"/>
    </location>
</feature>